<keyword evidence="3" id="KW-0804">Transcription</keyword>
<dbReference type="PROSITE" id="PS01124">
    <property type="entry name" value="HTH_ARAC_FAMILY_2"/>
    <property type="match status" value="1"/>
</dbReference>
<dbReference type="Pfam" id="PF12833">
    <property type="entry name" value="HTH_18"/>
    <property type="match status" value="1"/>
</dbReference>
<evidence type="ECO:0000256" key="2">
    <source>
        <dbReference type="ARBA" id="ARBA00023125"/>
    </source>
</evidence>
<dbReference type="Gene3D" id="1.10.10.60">
    <property type="entry name" value="Homeodomain-like"/>
    <property type="match status" value="2"/>
</dbReference>
<evidence type="ECO:0000259" key="4">
    <source>
        <dbReference type="PROSITE" id="PS01124"/>
    </source>
</evidence>
<sequence length="286" mass="32817">MERFIQHTPLFIRHFTTEIWPFPVHNHNHFELVFIHSGSGLHQLNGGEVPYKGSCVFLLCPSDYHLFIIEKKTEFSVLKFNNRYLDGTSSETAKNEWNKVLDQLLGISSNLDGKLVDSPQELEKISQLMRLIVDEWDGGSQNGSHEVLLYLIRSVFAIIKKNAFHSLGSNAILNEGLLVGIMNYIHKEIRTPANLNLKVLSAHFNMAPNHLSSLFKRQTGGSIKKYIDDYKYRLIENRLKHSTVLMKEISNEFGFSDVSHFNKFLKKQTGLNPKEVRSLVFSNQSQ</sequence>
<evidence type="ECO:0000313" key="6">
    <source>
        <dbReference type="Proteomes" id="UP001589589"/>
    </source>
</evidence>
<organism evidence="5 6">
    <name type="scientific">Flavobacterium branchiarum</name>
    <dbReference type="NCBI Taxonomy" id="1114870"/>
    <lineage>
        <taxon>Bacteria</taxon>
        <taxon>Pseudomonadati</taxon>
        <taxon>Bacteroidota</taxon>
        <taxon>Flavobacteriia</taxon>
        <taxon>Flavobacteriales</taxon>
        <taxon>Flavobacteriaceae</taxon>
        <taxon>Flavobacterium</taxon>
    </lineage>
</organism>
<dbReference type="SMART" id="SM00342">
    <property type="entry name" value="HTH_ARAC"/>
    <property type="match status" value="1"/>
</dbReference>
<accession>A0ABV5FQ31</accession>
<dbReference type="SUPFAM" id="SSF51215">
    <property type="entry name" value="Regulatory protein AraC"/>
    <property type="match status" value="1"/>
</dbReference>
<protein>
    <submittedName>
        <fullName evidence="5">AraC family transcriptional regulator</fullName>
    </submittedName>
</protein>
<feature type="domain" description="HTH araC/xylS-type" evidence="4">
    <location>
        <begin position="179"/>
        <end position="279"/>
    </location>
</feature>
<reference evidence="5 6" key="1">
    <citation type="submission" date="2024-09" db="EMBL/GenBank/DDBJ databases">
        <authorList>
            <person name="Sun Q."/>
            <person name="Mori K."/>
        </authorList>
    </citation>
    <scope>NUCLEOTIDE SEQUENCE [LARGE SCALE GENOMIC DNA]</scope>
    <source>
        <strain evidence="5 6">CECT 7908</strain>
    </source>
</reference>
<keyword evidence="1" id="KW-0805">Transcription regulation</keyword>
<keyword evidence="2" id="KW-0238">DNA-binding</keyword>
<dbReference type="Proteomes" id="UP001589589">
    <property type="component" value="Unassembled WGS sequence"/>
</dbReference>
<dbReference type="RefSeq" id="WP_290263893.1">
    <property type="nucleotide sequence ID" value="NZ_JAUFQQ010000003.1"/>
</dbReference>
<dbReference type="PANTHER" id="PTHR43280:SF28">
    <property type="entry name" value="HTH-TYPE TRANSCRIPTIONAL ACTIVATOR RHAS"/>
    <property type="match status" value="1"/>
</dbReference>
<dbReference type="EMBL" id="JBHMEX010000054">
    <property type="protein sequence ID" value="MFB9065651.1"/>
    <property type="molecule type" value="Genomic_DNA"/>
</dbReference>
<dbReference type="InterPro" id="IPR037923">
    <property type="entry name" value="HTH-like"/>
</dbReference>
<dbReference type="SUPFAM" id="SSF46689">
    <property type="entry name" value="Homeodomain-like"/>
    <property type="match status" value="1"/>
</dbReference>
<proteinExistence type="predicted"/>
<dbReference type="InterPro" id="IPR009057">
    <property type="entry name" value="Homeodomain-like_sf"/>
</dbReference>
<keyword evidence="6" id="KW-1185">Reference proteome</keyword>
<gene>
    <name evidence="5" type="ORF">ACFFUQ_16640</name>
</gene>
<name>A0ABV5FQ31_9FLAO</name>
<dbReference type="Pfam" id="PF02311">
    <property type="entry name" value="AraC_binding"/>
    <property type="match status" value="1"/>
</dbReference>
<dbReference type="InterPro" id="IPR018060">
    <property type="entry name" value="HTH_AraC"/>
</dbReference>
<evidence type="ECO:0000256" key="1">
    <source>
        <dbReference type="ARBA" id="ARBA00023015"/>
    </source>
</evidence>
<evidence type="ECO:0000256" key="3">
    <source>
        <dbReference type="ARBA" id="ARBA00023163"/>
    </source>
</evidence>
<evidence type="ECO:0000313" key="5">
    <source>
        <dbReference type="EMBL" id="MFB9065651.1"/>
    </source>
</evidence>
<dbReference type="InterPro" id="IPR003313">
    <property type="entry name" value="AraC-bd"/>
</dbReference>
<dbReference type="PANTHER" id="PTHR43280">
    <property type="entry name" value="ARAC-FAMILY TRANSCRIPTIONAL REGULATOR"/>
    <property type="match status" value="1"/>
</dbReference>
<comment type="caution">
    <text evidence="5">The sequence shown here is derived from an EMBL/GenBank/DDBJ whole genome shotgun (WGS) entry which is preliminary data.</text>
</comment>